<name>A0ABR1W4Q9_9PEZI</name>
<dbReference type="Pfam" id="PF06985">
    <property type="entry name" value="HET"/>
    <property type="match status" value="1"/>
</dbReference>
<dbReference type="EMBL" id="JAQQWM010000002">
    <property type="protein sequence ID" value="KAK8078493.1"/>
    <property type="molecule type" value="Genomic_DNA"/>
</dbReference>
<proteinExistence type="predicted"/>
<dbReference type="PANTHER" id="PTHR33112:SF9">
    <property type="entry name" value="HETEROKARYON INCOMPATIBILITY DOMAIN-CONTAINING PROTEIN"/>
    <property type="match status" value="1"/>
</dbReference>
<accession>A0ABR1W4Q9</accession>
<sequence>MKRWIRDYIQTHTNCPKGGHFFPKRLLVVRRSPVVMRENGFQTEVPWDQLSKTFQDAVEICRRMDINYIWIDSLCIIQEGDDFADWKEQSVEMGKIYANAFITIAATKSKNGTGGYYASRSLGHVEAWPIEEGKIYVREQMPYFKPGKIGLQQAPLLSRGWVYQEMMLSPRVLHFCEQDVSWNCRTEYKSESGFNDAFVNEVGEPSSEGKRSVNDYTRLALTKDKDRLPTLAALAQKVAESRPPGDQYLVGLWQHTLLWDLLWQTESFLDGNRPAASPETWCGSSWSWASVKTCVKWVTLLRLNAQHRPLTCTRLLAIDVEPDGSRYLGQFRRAQISFRGPLLETTLGELETMTTDYPDREARLQLDESLSVHEFTPDCTVPASGTDAVPRERPGFSMPLMVGLARIYTIHGLALWRRDDGDDNQNTYERIGLVELNFMRCTSDFTSMLPLNDAITEAGRQLRSDYFT</sequence>
<dbReference type="PANTHER" id="PTHR33112">
    <property type="entry name" value="DOMAIN PROTEIN, PUTATIVE-RELATED"/>
    <property type="match status" value="1"/>
</dbReference>
<reference evidence="2 3" key="1">
    <citation type="submission" date="2023-01" db="EMBL/GenBank/DDBJ databases">
        <title>Analysis of 21 Apiospora genomes using comparative genomics revels a genus with tremendous synthesis potential of carbohydrate active enzymes and secondary metabolites.</title>
        <authorList>
            <person name="Sorensen T."/>
        </authorList>
    </citation>
    <scope>NUCLEOTIDE SEQUENCE [LARGE SCALE GENOMIC DNA]</scope>
    <source>
        <strain evidence="2 3">CBS 83171</strain>
    </source>
</reference>
<protein>
    <recommendedName>
        <fullName evidence="1">Heterokaryon incompatibility domain-containing protein</fullName>
    </recommendedName>
</protein>
<evidence type="ECO:0000259" key="1">
    <source>
        <dbReference type="Pfam" id="PF06985"/>
    </source>
</evidence>
<gene>
    <name evidence="2" type="ORF">PG996_004663</name>
</gene>
<feature type="domain" description="Heterokaryon incompatibility" evidence="1">
    <location>
        <begin position="45"/>
        <end position="165"/>
    </location>
</feature>
<evidence type="ECO:0000313" key="3">
    <source>
        <dbReference type="Proteomes" id="UP001446871"/>
    </source>
</evidence>
<keyword evidence="3" id="KW-1185">Reference proteome</keyword>
<organism evidence="2 3">
    <name type="scientific">Apiospora saccharicola</name>
    <dbReference type="NCBI Taxonomy" id="335842"/>
    <lineage>
        <taxon>Eukaryota</taxon>
        <taxon>Fungi</taxon>
        <taxon>Dikarya</taxon>
        <taxon>Ascomycota</taxon>
        <taxon>Pezizomycotina</taxon>
        <taxon>Sordariomycetes</taxon>
        <taxon>Xylariomycetidae</taxon>
        <taxon>Amphisphaeriales</taxon>
        <taxon>Apiosporaceae</taxon>
        <taxon>Apiospora</taxon>
    </lineage>
</organism>
<dbReference type="Proteomes" id="UP001446871">
    <property type="component" value="Unassembled WGS sequence"/>
</dbReference>
<dbReference type="InterPro" id="IPR010730">
    <property type="entry name" value="HET"/>
</dbReference>
<evidence type="ECO:0000313" key="2">
    <source>
        <dbReference type="EMBL" id="KAK8078493.1"/>
    </source>
</evidence>
<comment type="caution">
    <text evidence="2">The sequence shown here is derived from an EMBL/GenBank/DDBJ whole genome shotgun (WGS) entry which is preliminary data.</text>
</comment>